<proteinExistence type="predicted"/>
<dbReference type="Proteomes" id="UP000218172">
    <property type="component" value="Unassembled WGS sequence"/>
</dbReference>
<organism evidence="1 2">
    <name type="scientific">SAR86 cluster bacterium</name>
    <dbReference type="NCBI Taxonomy" id="2030880"/>
    <lineage>
        <taxon>Bacteria</taxon>
        <taxon>Pseudomonadati</taxon>
        <taxon>Pseudomonadota</taxon>
        <taxon>Gammaproteobacteria</taxon>
        <taxon>SAR86 cluster</taxon>
    </lineage>
</organism>
<name>A0A2A4MFP2_9GAMM</name>
<gene>
    <name evidence="1" type="ORF">COC19_08410</name>
</gene>
<protein>
    <submittedName>
        <fullName evidence="1">Uncharacterized protein</fullName>
    </submittedName>
</protein>
<evidence type="ECO:0000313" key="2">
    <source>
        <dbReference type="Proteomes" id="UP000218172"/>
    </source>
</evidence>
<reference evidence="2" key="1">
    <citation type="submission" date="2017-08" db="EMBL/GenBank/DDBJ databases">
        <title>A dynamic microbial community with high functional redundancy inhabits the cold, oxic subseafloor aquifer.</title>
        <authorList>
            <person name="Tully B.J."/>
            <person name="Wheat C.G."/>
            <person name="Glazer B.T."/>
            <person name="Huber J.A."/>
        </authorList>
    </citation>
    <scope>NUCLEOTIDE SEQUENCE [LARGE SCALE GENOMIC DNA]</scope>
</reference>
<feature type="non-terminal residue" evidence="1">
    <location>
        <position position="1835"/>
    </location>
</feature>
<sequence length="1835" mass="183631">DKLITDAATQLSALEKIANYADDSTNPEPSVTDYTAAGVSGVDADNVAAVNELVDAVAKVDADTVVEVDALIANAAAQLMALEKIANYADDNSNDVPTLGDYVAAGVSGVDASNLDGVNELVDGVSKTEADTVAEIDALVAVDAAQLAALEKIANYADDSDANPVPTLFDYTTAGVSGVDGVNLAAVNQLIDAVGKAQADTVIEIDGIIAGASAQLTALEKIANYADDSSNGVPTLADYVAAGVSGVDADNLAGVNELIDEASRTQADTVTEVDAIIAAATTKLTALEKIAAYADSNSNPIPTLADYMAAIVTGITSSNVAAINSALDDADITATQADSAAKIQMIVDAYAAIITSADGGIEDGTDPSKTQYDAIGVNGVNDDVEELKLLGEVIDGKSYADIDTVEEVQGYAEAVQAVMSAANGTASEPTLADLQLLGVVGISAENLVAVQIAIAATADNGSEVDTLAALNSLVAAVVIAAVNTLKDAAQANTAVSTLVATDYETAGVTGVTSSNVGAINSALDDADIVGTDADTAVKVQTIVDAYAVIITAADGGTVDATDPTKEQYEAIGVNGVTTDVEELKLLGEVIDAKTYADIDTVTEIQGYLESVQGVMAGANGTVSKPTLEDLQDIGVSGISAGNLAAVQAVIAATNNDGTGVDSIGKLNNIVAGVAASAIGRLANAAENDTAVSIPMLESDYATAGVTGVTSSNVGAINSALDDADIIGTDADTAVEIQTIVDSYEAIITAADGGTADATDPTKEQYEAIGVNGVTTDVEELKLLGEVIDGKVYADIDTVVEVQGYLEAVQAVMAGANGTASEPTLADLQDIGVNGISAGNLAAVQALIAATNNDGTGVDSIGKLNNMVAGVIFGAIGKLADAAQNDTAVDIPLLVTDYGTAGVTGVTSSNVDAINSALDDADIIGTDADTAAKVQLIVDAYAVIITAADGGAVDATDPTKAQYEAIGVNGVSTDVEELRLLGEVIDAKSYADIDTVEEVQGYLEAVQAVMSAANGTASELTLADLQKLGVVGMTTDNLAAVQAAIAATADDGSQVDTLTELNNLVATVVTTAVNKLKDAAQNNTAVSTPLTTTDYGTAGVSGVTSSNIDAINSALDDGDITGTEADTTVKVQSIVDAYAAIIIAADGGTVNATDPTKAQYDAIGLNGVTTDAEELKLLGEVIDGKVYADIDTVAEVQEYLEAVQGVMAGAAGAASEPTLADFQKLEIVGINADNLVAVQTAIAATANNGLEVDTLAELNSLVATVVTAAVNKLKDAAQDNTAVSTLAEADYGAAGVTGVTSSNLGAINSALDDGDITGTEADTAVEVQAIVDAYAVIITAADGGTVDATDPTKAQYDAIGVNGVNDDAEELKLLGEVIDGKVYADIDTVAEIQAYLEAVQGVMAGANGTASEPTLVDLQVLGINDISADNLAAVQAVIAATNNDGTGVDSIGKLNNLVAGVVSGAIGKLADAAENDTAVSIPLLAGDYNTAGVIGVTSSNVDAINSVLDDSDITDAEADTAAKVQTIVDAYAAIITAADGGTVDAADPTKAQYEAIGVNGVTTDVEELKLLGEVIDGKVYADIDTVAEVQGYVEAVQAVMTAANGTASEPTLTDLQLLGVVGITAENLVAVQTAIAATADDGSEVDTLADLNSLVATVVTTAVNKLKDAAQANAAVSTPLTVIDYGTAGVTGVTSSNIGAINSALDDGDITGTEADTAAKVQTIVDAYAAIITAADGGAVDATDPSKAQYDAIGVNGVTTDVQELKLLGEVIDAKTYDDIDTVMEVQGYLEAVQAVMSAANGTASEPSLSDLQQIGIVGITAENLAAVQTAIAATA</sequence>
<feature type="non-terminal residue" evidence="1">
    <location>
        <position position="1"/>
    </location>
</feature>
<comment type="caution">
    <text evidence="1">The sequence shown here is derived from an EMBL/GenBank/DDBJ whole genome shotgun (WGS) entry which is preliminary data.</text>
</comment>
<accession>A0A2A4MFP2</accession>
<dbReference type="EMBL" id="NVQR01000160">
    <property type="protein sequence ID" value="PCH58534.1"/>
    <property type="molecule type" value="Genomic_DNA"/>
</dbReference>
<evidence type="ECO:0000313" key="1">
    <source>
        <dbReference type="EMBL" id="PCH58534.1"/>
    </source>
</evidence>